<sequence length="116" mass="13647">MSKKNILIRNVPESSFHQLHMKSNDYHFTSFNEFMLSQIENIVINDGLNLYQNKFAETLEKIVEQQKEILNNQKRIEINQLALKNKQIIVEELTTNWLHFMDDIDALAAERNAGEL</sequence>
<reference evidence="2 3" key="1">
    <citation type="submission" date="2020-07" db="EMBL/GenBank/DDBJ databases">
        <title>Molecular and genomic characterization of Streptococcus porcinus isolated from diseased swine in Brazil.</title>
        <authorList>
            <person name="Moreno L.Z."/>
            <person name="Matajira C.E.C."/>
            <person name="Poor A.P."/>
            <person name="Dutra M.C."/>
            <person name="Moreno A.M."/>
        </authorList>
    </citation>
    <scope>NUCLEOTIDE SEQUENCE [LARGE SCALE GENOMIC DNA]</scope>
    <source>
        <strain evidence="2 3">SP0816-2</strain>
    </source>
</reference>
<dbReference type="AlphaFoldDB" id="A0A7W0AT06"/>
<dbReference type="Proteomes" id="UP000524462">
    <property type="component" value="Unassembled WGS sequence"/>
</dbReference>
<evidence type="ECO:0000313" key="3">
    <source>
        <dbReference type="Proteomes" id="UP000524462"/>
    </source>
</evidence>
<accession>A0A7W0AT06</accession>
<proteinExistence type="predicted"/>
<organism evidence="2 3">
    <name type="scientific">Streptococcus porcinus</name>
    <dbReference type="NCBI Taxonomy" id="1340"/>
    <lineage>
        <taxon>Bacteria</taxon>
        <taxon>Bacillati</taxon>
        <taxon>Bacillota</taxon>
        <taxon>Bacilli</taxon>
        <taxon>Lactobacillales</taxon>
        <taxon>Streptococcaceae</taxon>
        <taxon>Streptococcus</taxon>
    </lineage>
</organism>
<dbReference type="EMBL" id="JACEGE010000037">
    <property type="protein sequence ID" value="MBA2796834.1"/>
    <property type="molecule type" value="Genomic_DNA"/>
</dbReference>
<evidence type="ECO:0000256" key="1">
    <source>
        <dbReference type="SAM" id="Coils"/>
    </source>
</evidence>
<name>A0A7W0AT06_STRPO</name>
<protein>
    <submittedName>
        <fullName evidence="2">Uncharacterized protein</fullName>
    </submittedName>
</protein>
<feature type="coiled-coil region" evidence="1">
    <location>
        <begin position="48"/>
        <end position="76"/>
    </location>
</feature>
<comment type="caution">
    <text evidence="2">The sequence shown here is derived from an EMBL/GenBank/DDBJ whole genome shotgun (WGS) entry which is preliminary data.</text>
</comment>
<gene>
    <name evidence="2" type="ORF">H1B29_10170</name>
</gene>
<keyword evidence="1" id="KW-0175">Coiled coil</keyword>
<dbReference type="RefSeq" id="WP_006740261.1">
    <property type="nucleotide sequence ID" value="NZ_JACEGE010000037.1"/>
</dbReference>
<evidence type="ECO:0000313" key="2">
    <source>
        <dbReference type="EMBL" id="MBA2796834.1"/>
    </source>
</evidence>